<dbReference type="InterPro" id="IPR053175">
    <property type="entry name" value="DHMBA_Reg_Transcription_Factor"/>
</dbReference>
<dbReference type="Proteomes" id="UP000720189">
    <property type="component" value="Unassembled WGS sequence"/>
</dbReference>
<dbReference type="OrthoDB" id="4220372at2759"/>
<sequence length="448" mass="49751">MSFFSNSLPVSPHGNQGVSVRPEVYQQTEAHQSKDRPNHYPWFRLAVTPEDQALHFFFHHYVVQESGRTPTHPDCHGIIYKRATGPGYLANLINAVGLIGLAYMRNAPPLIHAASQPFSRALRGICAALVDPSEASSDQMLVAVMLLALYETVTFNSNANLSSWSRHVDGALALIQLRGVGQLRNRIGRSIFLHLRTEILIDCLQRELRVPTILINSMAEARNNETAQEEPAARLADIIVNFCDAIALAKEDTTDKMNLSSFVSTLLSIDTDLKCWAQTLPAEYGYKTQTCSSGLKEAGAFMGQYLIYSSAEIANIWNLQRCARIILRQALVEAISNYFPISSSPSIPPSLPISYRDLLHTSDMVIQENSSDICYSVSYILHNFDEAGKSSDLRAAHVVHLLWPLYIAGATHTASDALREWIISTMEDIKDATGIQKAKRIALALQRR</sequence>
<gene>
    <name evidence="1" type="ORF">BKA55DRAFT_559163</name>
</gene>
<dbReference type="GeneID" id="70221886"/>
<accession>A0A9P9HYG6</accession>
<dbReference type="EMBL" id="JAGMUX010000003">
    <property type="protein sequence ID" value="KAH7265536.1"/>
    <property type="molecule type" value="Genomic_DNA"/>
</dbReference>
<reference evidence="1" key="1">
    <citation type="journal article" date="2021" name="Nat. Commun.">
        <title>Genetic determinants of endophytism in the Arabidopsis root mycobiome.</title>
        <authorList>
            <person name="Mesny F."/>
            <person name="Miyauchi S."/>
            <person name="Thiergart T."/>
            <person name="Pickel B."/>
            <person name="Atanasova L."/>
            <person name="Karlsson M."/>
            <person name="Huettel B."/>
            <person name="Barry K.W."/>
            <person name="Haridas S."/>
            <person name="Chen C."/>
            <person name="Bauer D."/>
            <person name="Andreopoulos W."/>
            <person name="Pangilinan J."/>
            <person name="LaButti K."/>
            <person name="Riley R."/>
            <person name="Lipzen A."/>
            <person name="Clum A."/>
            <person name="Drula E."/>
            <person name="Henrissat B."/>
            <person name="Kohler A."/>
            <person name="Grigoriev I.V."/>
            <person name="Martin F.M."/>
            <person name="Hacquard S."/>
        </authorList>
    </citation>
    <scope>NUCLEOTIDE SEQUENCE</scope>
    <source>
        <strain evidence="1">MPI-CAGE-AT-0023</strain>
    </source>
</reference>
<evidence type="ECO:0000313" key="1">
    <source>
        <dbReference type="EMBL" id="KAH7265536.1"/>
    </source>
</evidence>
<dbReference type="RefSeq" id="XP_046054271.1">
    <property type="nucleotide sequence ID" value="XM_046191932.1"/>
</dbReference>
<proteinExistence type="predicted"/>
<keyword evidence="2" id="KW-1185">Reference proteome</keyword>
<organism evidence="1 2">
    <name type="scientific">Fusarium redolens</name>
    <dbReference type="NCBI Taxonomy" id="48865"/>
    <lineage>
        <taxon>Eukaryota</taxon>
        <taxon>Fungi</taxon>
        <taxon>Dikarya</taxon>
        <taxon>Ascomycota</taxon>
        <taxon>Pezizomycotina</taxon>
        <taxon>Sordariomycetes</taxon>
        <taxon>Hypocreomycetidae</taxon>
        <taxon>Hypocreales</taxon>
        <taxon>Nectriaceae</taxon>
        <taxon>Fusarium</taxon>
        <taxon>Fusarium redolens species complex</taxon>
    </lineage>
</organism>
<dbReference type="PANTHER" id="PTHR38791">
    <property type="entry name" value="ZN(II)2CYS6 TRANSCRIPTION FACTOR (EUROFUNG)-RELATED-RELATED"/>
    <property type="match status" value="1"/>
</dbReference>
<name>A0A9P9HYG6_FUSRE</name>
<evidence type="ECO:0000313" key="2">
    <source>
        <dbReference type="Proteomes" id="UP000720189"/>
    </source>
</evidence>
<protein>
    <submittedName>
        <fullName evidence="1">Uncharacterized protein</fullName>
    </submittedName>
</protein>
<dbReference type="AlphaFoldDB" id="A0A9P9HYG6"/>
<comment type="caution">
    <text evidence="1">The sequence shown here is derived from an EMBL/GenBank/DDBJ whole genome shotgun (WGS) entry which is preliminary data.</text>
</comment>